<feature type="region of interest" description="Disordered" evidence="1">
    <location>
        <begin position="1"/>
        <end position="65"/>
    </location>
</feature>
<reference evidence="2" key="1">
    <citation type="journal article" date="2020" name="Front. Microbiol.">
        <title>Phenotypic and Genetic Characterization of the Cheese Ripening Yeast Geotrichum candidum.</title>
        <authorList>
            <person name="Perkins V."/>
            <person name="Vignola S."/>
            <person name="Lessard M.H."/>
            <person name="Plante P.L."/>
            <person name="Corbeil J."/>
            <person name="Dugat-Bony E."/>
            <person name="Frenette M."/>
            <person name="Labrie S."/>
        </authorList>
    </citation>
    <scope>NUCLEOTIDE SEQUENCE</scope>
    <source>
        <strain evidence="2">LMA-70</strain>
    </source>
</reference>
<reference evidence="2" key="2">
    <citation type="submission" date="2020-01" db="EMBL/GenBank/DDBJ databases">
        <authorList>
            <person name="Perkins V."/>
            <person name="Lessard M.-H."/>
            <person name="Dugat-Bony E."/>
            <person name="Frenette M."/>
            <person name="Labrie S."/>
        </authorList>
    </citation>
    <scope>NUCLEOTIDE SEQUENCE</scope>
    <source>
        <strain evidence="2">LMA-70</strain>
    </source>
</reference>
<gene>
    <name evidence="2" type="ORF">DV451_003285</name>
</gene>
<evidence type="ECO:0000313" key="3">
    <source>
        <dbReference type="Proteomes" id="UP000750522"/>
    </source>
</evidence>
<dbReference type="AlphaFoldDB" id="A0A9P5G372"/>
<feature type="compositionally biased region" description="Low complexity" evidence="1">
    <location>
        <begin position="20"/>
        <end position="31"/>
    </location>
</feature>
<comment type="caution">
    <text evidence="2">The sequence shown here is derived from an EMBL/GenBank/DDBJ whole genome shotgun (WGS) entry which is preliminary data.</text>
</comment>
<name>A0A9P5G372_GEOCN</name>
<protein>
    <submittedName>
        <fullName evidence="2">Uncharacterized protein</fullName>
    </submittedName>
</protein>
<evidence type="ECO:0000313" key="2">
    <source>
        <dbReference type="EMBL" id="KAF5098653.1"/>
    </source>
</evidence>
<dbReference type="Proteomes" id="UP000750522">
    <property type="component" value="Unassembled WGS sequence"/>
</dbReference>
<feature type="compositionally biased region" description="Polar residues" evidence="1">
    <location>
        <begin position="32"/>
        <end position="57"/>
    </location>
</feature>
<sequence length="102" mass="10588">MSSLSPTTTTTTTASIPDATVSSPGSTGSVSYQVIINETQQQNKSEATSANNLQDGKSQQDDDEEYDYEALPENTSLTANLLAGATAGIMVCLDHCSNPAAN</sequence>
<proteinExistence type="predicted"/>
<dbReference type="EMBL" id="QQZK01000070">
    <property type="protein sequence ID" value="KAF5098653.1"/>
    <property type="molecule type" value="Genomic_DNA"/>
</dbReference>
<evidence type="ECO:0000256" key="1">
    <source>
        <dbReference type="SAM" id="MobiDB-lite"/>
    </source>
</evidence>
<organism evidence="2 3">
    <name type="scientific">Geotrichum candidum</name>
    <name type="common">Oospora lactis</name>
    <name type="synonym">Dipodascus geotrichum</name>
    <dbReference type="NCBI Taxonomy" id="1173061"/>
    <lineage>
        <taxon>Eukaryota</taxon>
        <taxon>Fungi</taxon>
        <taxon>Dikarya</taxon>
        <taxon>Ascomycota</taxon>
        <taxon>Saccharomycotina</taxon>
        <taxon>Dipodascomycetes</taxon>
        <taxon>Dipodascales</taxon>
        <taxon>Dipodascaceae</taxon>
        <taxon>Geotrichum</taxon>
    </lineage>
</organism>
<accession>A0A9P5G372</accession>